<dbReference type="Proteomes" id="UP000069272">
    <property type="component" value="Chromosome 2R"/>
</dbReference>
<dbReference type="EnsemblMetazoa" id="AALB014305-RA">
    <property type="protein sequence ID" value="AALB014305-PA"/>
    <property type="gene ID" value="AALB014305"/>
</dbReference>
<sequence>MSNLSFDRLMEQHSMAHELELQDAAEGWHPKPRLSSKRMHHQRRSQKDAIGHSGSPSDPHEPMGETRSPS</sequence>
<feature type="region of interest" description="Disordered" evidence="1">
    <location>
        <begin position="17"/>
        <end position="70"/>
    </location>
</feature>
<keyword evidence="3" id="KW-1185">Reference proteome</keyword>
<accession>A0A182FXD3</accession>
<evidence type="ECO:0000313" key="2">
    <source>
        <dbReference type="EnsemblMetazoa" id="AALB014305-PA"/>
    </source>
</evidence>
<protein>
    <submittedName>
        <fullName evidence="2">Uncharacterized protein</fullName>
    </submittedName>
</protein>
<organism evidence="2 3">
    <name type="scientific">Anopheles albimanus</name>
    <name type="common">New world malaria mosquito</name>
    <dbReference type="NCBI Taxonomy" id="7167"/>
    <lineage>
        <taxon>Eukaryota</taxon>
        <taxon>Metazoa</taxon>
        <taxon>Ecdysozoa</taxon>
        <taxon>Arthropoda</taxon>
        <taxon>Hexapoda</taxon>
        <taxon>Insecta</taxon>
        <taxon>Pterygota</taxon>
        <taxon>Neoptera</taxon>
        <taxon>Endopterygota</taxon>
        <taxon>Diptera</taxon>
        <taxon>Nematocera</taxon>
        <taxon>Culicoidea</taxon>
        <taxon>Culicidae</taxon>
        <taxon>Anophelinae</taxon>
        <taxon>Anopheles</taxon>
    </lineage>
</organism>
<reference evidence="2 3" key="1">
    <citation type="journal article" date="2017" name="G3 (Bethesda)">
        <title>The Physical Genome Mapping of Anopheles albimanus Corrected Scaffold Misassemblies and Identified Interarm Rearrangements in Genus Anopheles.</title>
        <authorList>
            <person name="Artemov G.N."/>
            <person name="Peery A.N."/>
            <person name="Jiang X."/>
            <person name="Tu Z."/>
            <person name="Stegniy V.N."/>
            <person name="Sharakhova M.V."/>
            <person name="Sharakhov I.V."/>
        </authorList>
    </citation>
    <scope>NUCLEOTIDE SEQUENCE [LARGE SCALE GENOMIC DNA]</scope>
    <source>
        <strain evidence="2 3">ALBI9_A</strain>
    </source>
</reference>
<reference evidence="2" key="2">
    <citation type="submission" date="2022-08" db="UniProtKB">
        <authorList>
            <consortium name="EnsemblMetazoa"/>
        </authorList>
    </citation>
    <scope>IDENTIFICATION</scope>
    <source>
        <strain evidence="2">STECLA/ALBI9_A</strain>
    </source>
</reference>
<dbReference type="VEuPathDB" id="VectorBase:AALB014305"/>
<feature type="compositionally biased region" description="Basic residues" evidence="1">
    <location>
        <begin position="30"/>
        <end position="44"/>
    </location>
</feature>
<dbReference type="AlphaFoldDB" id="A0A182FXD3"/>
<evidence type="ECO:0000256" key="1">
    <source>
        <dbReference type="SAM" id="MobiDB-lite"/>
    </source>
</evidence>
<proteinExistence type="predicted"/>
<name>A0A182FXD3_ANOAL</name>
<evidence type="ECO:0000313" key="3">
    <source>
        <dbReference type="Proteomes" id="UP000069272"/>
    </source>
</evidence>